<evidence type="ECO:0000256" key="1">
    <source>
        <dbReference type="ARBA" id="ARBA00006484"/>
    </source>
</evidence>
<reference evidence="5 6" key="1">
    <citation type="submission" date="2019-06" db="EMBL/GenBank/DDBJ databases">
        <authorList>
            <person name="Jiang L."/>
        </authorList>
    </citation>
    <scope>NUCLEOTIDE SEQUENCE [LARGE SCALE GENOMIC DNA]</scope>
    <source>
        <strain evidence="5 6">YIM 48858</strain>
    </source>
</reference>
<dbReference type="Pfam" id="PF00106">
    <property type="entry name" value="adh_short"/>
    <property type="match status" value="1"/>
</dbReference>
<dbReference type="PANTHER" id="PTHR44196">
    <property type="entry name" value="DEHYDROGENASE/REDUCTASE SDR FAMILY MEMBER 7B"/>
    <property type="match status" value="1"/>
</dbReference>
<dbReference type="InterPro" id="IPR020904">
    <property type="entry name" value="Sc_DH/Rdtase_CS"/>
</dbReference>
<dbReference type="OrthoDB" id="9781689at2"/>
<protein>
    <submittedName>
        <fullName evidence="5">SDR family oxidoreductase</fullName>
    </submittedName>
</protein>
<dbReference type="EMBL" id="VDFV01000030">
    <property type="protein sequence ID" value="TNC66817.1"/>
    <property type="molecule type" value="Genomic_DNA"/>
</dbReference>
<evidence type="ECO:0000259" key="4">
    <source>
        <dbReference type="SMART" id="SM00822"/>
    </source>
</evidence>
<feature type="compositionally biased region" description="Basic and acidic residues" evidence="3">
    <location>
        <begin position="268"/>
        <end position="281"/>
    </location>
</feature>
<comment type="similarity">
    <text evidence="1">Belongs to the short-chain dehydrogenases/reductases (SDR) family.</text>
</comment>
<evidence type="ECO:0000313" key="5">
    <source>
        <dbReference type="EMBL" id="TNC66817.1"/>
    </source>
</evidence>
<feature type="region of interest" description="Disordered" evidence="3">
    <location>
        <begin position="260"/>
        <end position="281"/>
    </location>
</feature>
<dbReference type="PANTHER" id="PTHR44196:SF3">
    <property type="entry name" value="SHORT CHAIN DEHYDROGENASE FAMILY PROTEIN"/>
    <property type="match status" value="1"/>
</dbReference>
<proteinExistence type="inferred from homology"/>
<organism evidence="5 6">
    <name type="scientific">Rubellimicrobium roseum</name>
    <dbReference type="NCBI Taxonomy" id="687525"/>
    <lineage>
        <taxon>Bacteria</taxon>
        <taxon>Pseudomonadati</taxon>
        <taxon>Pseudomonadota</taxon>
        <taxon>Alphaproteobacteria</taxon>
        <taxon>Rhodobacterales</taxon>
        <taxon>Roseobacteraceae</taxon>
        <taxon>Rubellimicrobium</taxon>
    </lineage>
</organism>
<evidence type="ECO:0000256" key="3">
    <source>
        <dbReference type="SAM" id="MobiDB-lite"/>
    </source>
</evidence>
<dbReference type="Proteomes" id="UP000305709">
    <property type="component" value="Unassembled WGS sequence"/>
</dbReference>
<evidence type="ECO:0000313" key="6">
    <source>
        <dbReference type="Proteomes" id="UP000305709"/>
    </source>
</evidence>
<gene>
    <name evidence="5" type="ORF">FHG71_15930</name>
</gene>
<evidence type="ECO:0000256" key="2">
    <source>
        <dbReference type="ARBA" id="ARBA00023002"/>
    </source>
</evidence>
<dbReference type="NCBIfam" id="NF005495">
    <property type="entry name" value="PRK07109.1"/>
    <property type="match status" value="1"/>
</dbReference>
<dbReference type="PRINTS" id="PR00081">
    <property type="entry name" value="GDHRDH"/>
</dbReference>
<keyword evidence="2" id="KW-0560">Oxidoreductase</keyword>
<dbReference type="AlphaFoldDB" id="A0A5C4N7Q2"/>
<feature type="domain" description="Ketoreductase" evidence="4">
    <location>
        <begin position="6"/>
        <end position="190"/>
    </location>
</feature>
<dbReference type="InterPro" id="IPR002347">
    <property type="entry name" value="SDR_fam"/>
</dbReference>
<name>A0A5C4N7Q2_9RHOB</name>
<dbReference type="SMART" id="SM00822">
    <property type="entry name" value="PKS_KR"/>
    <property type="match status" value="1"/>
</dbReference>
<dbReference type="PROSITE" id="PS00061">
    <property type="entry name" value="ADH_SHORT"/>
    <property type="match status" value="1"/>
</dbReference>
<dbReference type="SUPFAM" id="SSF51735">
    <property type="entry name" value="NAD(P)-binding Rossmann-fold domains"/>
    <property type="match status" value="1"/>
</dbReference>
<dbReference type="Gene3D" id="3.40.50.720">
    <property type="entry name" value="NAD(P)-binding Rossmann-like Domain"/>
    <property type="match status" value="1"/>
</dbReference>
<dbReference type="RefSeq" id="WP_139082693.1">
    <property type="nucleotide sequence ID" value="NZ_VDFV01000030.1"/>
</dbReference>
<accession>A0A5C4N7Q2</accession>
<dbReference type="GO" id="GO:0016491">
    <property type="term" value="F:oxidoreductase activity"/>
    <property type="evidence" value="ECO:0007669"/>
    <property type="project" value="UniProtKB-KW"/>
</dbReference>
<sequence>MAHNPRAVVITGASAGVGRAVACEFARHGWSVGLVARGQAGLEAARAEVERLGGRAFVLPADVAEAKAVGTAADRFADRFGRINVWINAAMATVLSPVSDTTPEEFSRVTDVTYLGQVHGVMAALRHMRGEGQGTIVSIGSALAYRGIPLQAPYCAAKFATRGFLDALRTELLHEGSPVRVTEVHLPAVNTPQFDWARNKMPRRAMPVPPVFQPEAIAREVYRAALSAPREIWLGGSAAKAILGDAFAPRLVDRMLSTQGYSGQQTEDQARERPDNLFEPLDRERDFGARGRFDDIASDGVTAFNPVWLKVGAIAAVGALAAGGFALGAAWGRSSASPVQRPRA</sequence>
<dbReference type="InterPro" id="IPR036291">
    <property type="entry name" value="NAD(P)-bd_dom_sf"/>
</dbReference>
<keyword evidence="6" id="KW-1185">Reference proteome</keyword>
<comment type="caution">
    <text evidence="5">The sequence shown here is derived from an EMBL/GenBank/DDBJ whole genome shotgun (WGS) entry which is preliminary data.</text>
</comment>
<dbReference type="InterPro" id="IPR057326">
    <property type="entry name" value="KR_dom"/>
</dbReference>
<dbReference type="GO" id="GO:0016020">
    <property type="term" value="C:membrane"/>
    <property type="evidence" value="ECO:0007669"/>
    <property type="project" value="TreeGrafter"/>
</dbReference>